<evidence type="ECO:0000313" key="5">
    <source>
        <dbReference type="Proteomes" id="UP001164305"/>
    </source>
</evidence>
<dbReference type="PANTHER" id="PTHR43800:SF1">
    <property type="entry name" value="PEPTIDYL-LYSINE N-ACETYLTRANSFERASE YJAB"/>
    <property type="match status" value="1"/>
</dbReference>
<dbReference type="SUPFAM" id="SSF55729">
    <property type="entry name" value="Acyl-CoA N-acyltransferases (Nat)"/>
    <property type="match status" value="1"/>
</dbReference>
<evidence type="ECO:0000256" key="2">
    <source>
        <dbReference type="ARBA" id="ARBA00023315"/>
    </source>
</evidence>
<reference evidence="4" key="1">
    <citation type="submission" date="2022-10" db="EMBL/GenBank/DDBJ databases">
        <title>Whole-Genome Sequencing of Brachybacterium huguangmaarense BRM-3, Isolated from Betula schmidtii.</title>
        <authorList>
            <person name="Haam D."/>
        </authorList>
    </citation>
    <scope>NUCLEOTIDE SEQUENCE</scope>
    <source>
        <strain evidence="4">BRM-3</strain>
    </source>
</reference>
<evidence type="ECO:0000259" key="3">
    <source>
        <dbReference type="PROSITE" id="PS51186"/>
    </source>
</evidence>
<dbReference type="RefSeq" id="WP_263593221.1">
    <property type="nucleotide sequence ID" value="NZ_CP107020.1"/>
</dbReference>
<keyword evidence="2" id="KW-0012">Acyltransferase</keyword>
<dbReference type="InterPro" id="IPR016181">
    <property type="entry name" value="Acyl_CoA_acyltransferase"/>
</dbReference>
<dbReference type="PANTHER" id="PTHR43800">
    <property type="entry name" value="PEPTIDYL-LYSINE N-ACETYLTRANSFERASE YJAB"/>
    <property type="match status" value="1"/>
</dbReference>
<evidence type="ECO:0000313" key="4">
    <source>
        <dbReference type="EMBL" id="UYG16008.1"/>
    </source>
</evidence>
<dbReference type="EMBL" id="CP107020">
    <property type="protein sequence ID" value="UYG16008.1"/>
    <property type="molecule type" value="Genomic_DNA"/>
</dbReference>
<evidence type="ECO:0000256" key="1">
    <source>
        <dbReference type="ARBA" id="ARBA00022679"/>
    </source>
</evidence>
<dbReference type="InterPro" id="IPR000182">
    <property type="entry name" value="GNAT_dom"/>
</dbReference>
<proteinExistence type="predicted"/>
<dbReference type="PROSITE" id="PS51186">
    <property type="entry name" value="GNAT"/>
    <property type="match status" value="1"/>
</dbReference>
<organism evidence="4 5">
    <name type="scientific">Brachybacterium huguangmaarense</name>
    <dbReference type="NCBI Taxonomy" id="1652028"/>
    <lineage>
        <taxon>Bacteria</taxon>
        <taxon>Bacillati</taxon>
        <taxon>Actinomycetota</taxon>
        <taxon>Actinomycetes</taxon>
        <taxon>Micrococcales</taxon>
        <taxon>Dermabacteraceae</taxon>
        <taxon>Brachybacterium</taxon>
    </lineage>
</organism>
<keyword evidence="5" id="KW-1185">Reference proteome</keyword>
<protein>
    <submittedName>
        <fullName evidence="4">GNAT family N-acetyltransferase</fullName>
    </submittedName>
</protein>
<name>A0ABY6FYJ9_9MICO</name>
<dbReference type="Gene3D" id="3.40.630.30">
    <property type="match status" value="1"/>
</dbReference>
<sequence>MRREIRPATTADVDRLQAIESAADARFEDLFGPEPFGAEAAEPGEARTATPGFVLVAAERPAGPAVGFVHVLEVETVAHLEQLAVVPEQARRGHGGALVEAACAEAARRGYRSITLRTFADVPFNAPFYAAHGFVETPARDAPFFRALEATEAQLGLDRLGRRVLMVRELSPHSDVRS</sequence>
<feature type="domain" description="N-acetyltransferase" evidence="3">
    <location>
        <begin position="3"/>
        <end position="158"/>
    </location>
</feature>
<keyword evidence="1" id="KW-0808">Transferase</keyword>
<dbReference type="Pfam" id="PF00583">
    <property type="entry name" value="Acetyltransf_1"/>
    <property type="match status" value="1"/>
</dbReference>
<dbReference type="Proteomes" id="UP001164305">
    <property type="component" value="Chromosome"/>
</dbReference>
<accession>A0ABY6FYJ9</accession>
<gene>
    <name evidence="4" type="ORF">BRM3_10225</name>
</gene>